<keyword evidence="2" id="KW-1185">Reference proteome</keyword>
<dbReference type="EMBL" id="DUZY01000001">
    <property type="protein sequence ID" value="DAD25113.1"/>
    <property type="molecule type" value="Genomic_DNA"/>
</dbReference>
<comment type="caution">
    <text evidence="1">The sequence shown here is derived from an EMBL/GenBank/DDBJ whole genome shotgun (WGS) entry which is preliminary data.</text>
</comment>
<name>A0A822XZF5_NELNU</name>
<organism evidence="1 2">
    <name type="scientific">Nelumbo nucifera</name>
    <name type="common">Sacred lotus</name>
    <dbReference type="NCBI Taxonomy" id="4432"/>
    <lineage>
        <taxon>Eukaryota</taxon>
        <taxon>Viridiplantae</taxon>
        <taxon>Streptophyta</taxon>
        <taxon>Embryophyta</taxon>
        <taxon>Tracheophyta</taxon>
        <taxon>Spermatophyta</taxon>
        <taxon>Magnoliopsida</taxon>
        <taxon>Proteales</taxon>
        <taxon>Nelumbonaceae</taxon>
        <taxon>Nelumbo</taxon>
    </lineage>
</organism>
<evidence type="ECO:0000313" key="2">
    <source>
        <dbReference type="Proteomes" id="UP000607653"/>
    </source>
</evidence>
<dbReference type="Proteomes" id="UP000607653">
    <property type="component" value="Unassembled WGS sequence"/>
</dbReference>
<dbReference type="AlphaFoldDB" id="A0A822XZF5"/>
<reference evidence="1 2" key="1">
    <citation type="journal article" date="2020" name="Mol. Biol. Evol.">
        <title>Distinct Expression and Methylation Patterns for Genes with Different Fates following a Single Whole-Genome Duplication in Flowering Plants.</title>
        <authorList>
            <person name="Shi T."/>
            <person name="Rahmani R.S."/>
            <person name="Gugger P.F."/>
            <person name="Wang M."/>
            <person name="Li H."/>
            <person name="Zhang Y."/>
            <person name="Li Z."/>
            <person name="Wang Q."/>
            <person name="Van de Peer Y."/>
            <person name="Marchal K."/>
            <person name="Chen J."/>
        </authorList>
    </citation>
    <scope>NUCLEOTIDE SEQUENCE [LARGE SCALE GENOMIC DNA]</scope>
    <source>
        <tissue evidence="1">Leaf</tissue>
    </source>
</reference>
<proteinExistence type="predicted"/>
<accession>A0A822XZF5</accession>
<evidence type="ECO:0000313" key="1">
    <source>
        <dbReference type="EMBL" id="DAD25113.1"/>
    </source>
</evidence>
<protein>
    <submittedName>
        <fullName evidence="1">Uncharacterized protein</fullName>
    </submittedName>
</protein>
<gene>
    <name evidence="1" type="ORF">HUJ06_026577</name>
</gene>
<sequence length="45" mass="5335">MIIIAPTYKNFFDRNHTSYQRLNWQASTHVSHDLHKIFNLGSMNS</sequence>